<dbReference type="EMBL" id="JACIJS010000004">
    <property type="protein sequence ID" value="MBB5515693.1"/>
    <property type="molecule type" value="Genomic_DNA"/>
</dbReference>
<comment type="subcellular location">
    <subcellularLocation>
        <location evidence="1">Membrane</location>
        <topology evidence="1">Multi-pass membrane protein</topology>
    </subcellularLocation>
</comment>
<comment type="caution">
    <text evidence="7">The sequence shown here is derived from an EMBL/GenBank/DDBJ whole genome shotgun (WGS) entry which is preliminary data.</text>
</comment>
<feature type="transmembrane region" description="Helical" evidence="5">
    <location>
        <begin position="379"/>
        <end position="397"/>
    </location>
</feature>
<evidence type="ECO:0000256" key="3">
    <source>
        <dbReference type="ARBA" id="ARBA00022989"/>
    </source>
</evidence>
<name>A0A840WNM7_9RHOB</name>
<evidence type="ECO:0000256" key="2">
    <source>
        <dbReference type="ARBA" id="ARBA00022692"/>
    </source>
</evidence>
<feature type="transmembrane region" description="Helical" evidence="5">
    <location>
        <begin position="127"/>
        <end position="145"/>
    </location>
</feature>
<feature type="transmembrane region" description="Helical" evidence="5">
    <location>
        <begin position="188"/>
        <end position="204"/>
    </location>
</feature>
<reference evidence="7 8" key="1">
    <citation type="submission" date="2020-08" db="EMBL/GenBank/DDBJ databases">
        <title>Genomic Encyclopedia of Type Strains, Phase IV (KMG-IV): sequencing the most valuable type-strain genomes for metagenomic binning, comparative biology and taxonomic classification.</title>
        <authorList>
            <person name="Goeker M."/>
        </authorList>
    </citation>
    <scope>NUCLEOTIDE SEQUENCE [LARGE SCALE GENOMIC DNA]</scope>
    <source>
        <strain evidence="7 8">DSM 103377</strain>
    </source>
</reference>
<dbReference type="InterPro" id="IPR007016">
    <property type="entry name" value="O-antigen_ligase-rel_domated"/>
</dbReference>
<dbReference type="Proteomes" id="UP000553766">
    <property type="component" value="Unassembled WGS sequence"/>
</dbReference>
<protein>
    <submittedName>
        <fullName evidence="7">O-antigen ligase</fullName>
    </submittedName>
</protein>
<sequence length="404" mass="43932">MTPDMAPARGLWRVMINIGLGFLVAFPLTTLLSPLSTVLSMVLCAVFLVGGSVGAGLHARHRLGQWRSTSVLFGLGLVGWAVLSLMWSINAAETRAGLIEVLGLIVFAGLFFIAFERIAVETQARFWVGPGLLALLVLSFGLVILDRYTLVLHHLLNISFDGYHRHNSAMMVLTVLIWPMVGLLGERTIAALGLIALGLVASFYTSSMSAQVMMCAGTVVYGLFLITGKSIVRPLMAFCVLVYLGMIWAGPGFESIFARLPESLSVAAITARIDIWTAVLQGLFERPLLGYGFHSSHLIPEVPYVTELGAWAAETSTHPHNLSLALWFEMGIAAFVLGLGLLVSFLKPLQSMAPREGSLWMIAIAAALGHMEVGRYPWISWWQFGLLATVLIGMLILRRGAIRL</sequence>
<evidence type="ECO:0000313" key="7">
    <source>
        <dbReference type="EMBL" id="MBB5515693.1"/>
    </source>
</evidence>
<feature type="transmembrane region" description="Helical" evidence="5">
    <location>
        <begin position="235"/>
        <end position="253"/>
    </location>
</feature>
<evidence type="ECO:0000256" key="5">
    <source>
        <dbReference type="SAM" id="Phobius"/>
    </source>
</evidence>
<dbReference type="AlphaFoldDB" id="A0A840WNM7"/>
<evidence type="ECO:0000259" key="6">
    <source>
        <dbReference type="Pfam" id="PF04932"/>
    </source>
</evidence>
<evidence type="ECO:0000313" key="8">
    <source>
        <dbReference type="Proteomes" id="UP000553766"/>
    </source>
</evidence>
<dbReference type="RefSeq" id="WP_184010592.1">
    <property type="nucleotide sequence ID" value="NZ_JACIJS010000004.1"/>
</dbReference>
<keyword evidence="8" id="KW-1185">Reference proteome</keyword>
<keyword evidence="4 5" id="KW-0472">Membrane</keyword>
<evidence type="ECO:0000256" key="1">
    <source>
        <dbReference type="ARBA" id="ARBA00004141"/>
    </source>
</evidence>
<proteinExistence type="predicted"/>
<organism evidence="7 8">
    <name type="scientific">Rubricella aquisinus</name>
    <dbReference type="NCBI Taxonomy" id="2028108"/>
    <lineage>
        <taxon>Bacteria</taxon>
        <taxon>Pseudomonadati</taxon>
        <taxon>Pseudomonadota</taxon>
        <taxon>Alphaproteobacteria</taxon>
        <taxon>Rhodobacterales</taxon>
        <taxon>Paracoccaceae</taxon>
        <taxon>Rubricella</taxon>
    </lineage>
</organism>
<gene>
    <name evidence="7" type="ORF">FHS89_001705</name>
</gene>
<dbReference type="Pfam" id="PF04932">
    <property type="entry name" value="Wzy_C"/>
    <property type="match status" value="1"/>
</dbReference>
<dbReference type="GO" id="GO:0016020">
    <property type="term" value="C:membrane"/>
    <property type="evidence" value="ECO:0007669"/>
    <property type="project" value="UniProtKB-SubCell"/>
</dbReference>
<evidence type="ECO:0000256" key="4">
    <source>
        <dbReference type="ARBA" id="ARBA00023136"/>
    </source>
</evidence>
<keyword evidence="2 5" id="KW-0812">Transmembrane</keyword>
<keyword evidence="3 5" id="KW-1133">Transmembrane helix</keyword>
<feature type="transmembrane region" description="Helical" evidence="5">
    <location>
        <begin position="96"/>
        <end position="115"/>
    </location>
</feature>
<dbReference type="GO" id="GO:0016874">
    <property type="term" value="F:ligase activity"/>
    <property type="evidence" value="ECO:0007669"/>
    <property type="project" value="UniProtKB-KW"/>
</dbReference>
<feature type="transmembrane region" description="Helical" evidence="5">
    <location>
        <begin position="38"/>
        <end position="59"/>
    </location>
</feature>
<feature type="transmembrane region" description="Helical" evidence="5">
    <location>
        <begin position="12"/>
        <end position="32"/>
    </location>
</feature>
<feature type="domain" description="O-antigen ligase-related" evidence="6">
    <location>
        <begin position="195"/>
        <end position="337"/>
    </location>
</feature>
<feature type="transmembrane region" description="Helical" evidence="5">
    <location>
        <begin position="324"/>
        <end position="345"/>
    </location>
</feature>
<accession>A0A840WNM7</accession>
<feature type="transmembrane region" description="Helical" evidence="5">
    <location>
        <begin position="165"/>
        <end position="181"/>
    </location>
</feature>
<keyword evidence="7" id="KW-0436">Ligase</keyword>
<feature type="transmembrane region" description="Helical" evidence="5">
    <location>
        <begin position="71"/>
        <end position="90"/>
    </location>
</feature>